<organism evidence="1 2">
    <name type="scientific">Trichinella patagoniensis</name>
    <dbReference type="NCBI Taxonomy" id="990121"/>
    <lineage>
        <taxon>Eukaryota</taxon>
        <taxon>Metazoa</taxon>
        <taxon>Ecdysozoa</taxon>
        <taxon>Nematoda</taxon>
        <taxon>Enoplea</taxon>
        <taxon>Dorylaimia</taxon>
        <taxon>Trichinellida</taxon>
        <taxon>Trichinellidae</taxon>
        <taxon>Trichinella</taxon>
    </lineage>
</organism>
<dbReference type="EMBL" id="JYDQ01000106">
    <property type="protein sequence ID" value="KRY14913.1"/>
    <property type="molecule type" value="Genomic_DNA"/>
</dbReference>
<gene>
    <name evidence="1" type="ORF">T12_5283</name>
</gene>
<protein>
    <submittedName>
        <fullName evidence="1">Uncharacterized protein</fullName>
    </submittedName>
</protein>
<accession>A0A0V0ZQU4</accession>
<reference evidence="1 2" key="1">
    <citation type="submission" date="2015-01" db="EMBL/GenBank/DDBJ databases">
        <title>Evolution of Trichinella species and genotypes.</title>
        <authorList>
            <person name="Korhonen P.K."/>
            <person name="Edoardo P."/>
            <person name="Giuseppe L.R."/>
            <person name="Gasser R.B."/>
        </authorList>
    </citation>
    <scope>NUCLEOTIDE SEQUENCE [LARGE SCALE GENOMIC DNA]</scope>
    <source>
        <strain evidence="1">ISS2496</strain>
    </source>
</reference>
<comment type="caution">
    <text evidence="1">The sequence shown here is derived from an EMBL/GenBank/DDBJ whole genome shotgun (WGS) entry which is preliminary data.</text>
</comment>
<proteinExistence type="predicted"/>
<dbReference type="OrthoDB" id="10453548at2759"/>
<name>A0A0V0ZQU4_9BILA</name>
<dbReference type="AlphaFoldDB" id="A0A0V0ZQU4"/>
<sequence length="72" mass="8146">MIYAVVWSVKWKLKVTSLHNKFPETCIVRVMDFVQSARASCLFVVEDLEEGEVKIAMVAQCVPIVHILVSLP</sequence>
<evidence type="ECO:0000313" key="2">
    <source>
        <dbReference type="Proteomes" id="UP000054783"/>
    </source>
</evidence>
<evidence type="ECO:0000313" key="1">
    <source>
        <dbReference type="EMBL" id="KRY14913.1"/>
    </source>
</evidence>
<dbReference type="Proteomes" id="UP000054783">
    <property type="component" value="Unassembled WGS sequence"/>
</dbReference>
<keyword evidence="2" id="KW-1185">Reference proteome</keyword>